<dbReference type="RefSeq" id="WP_244700855.1">
    <property type="nucleotide sequence ID" value="NZ_BAAADN010000019.1"/>
</dbReference>
<keyword evidence="4" id="KW-1185">Reference proteome</keyword>
<protein>
    <submittedName>
        <fullName evidence="3">DUF456 domain-containing protein</fullName>
    </submittedName>
</protein>
<reference evidence="2" key="3">
    <citation type="submission" date="2023-12" db="EMBL/GenBank/DDBJ databases">
        <authorList>
            <person name="Sun Q."/>
            <person name="Inoue M."/>
        </authorList>
    </citation>
    <scope>NUCLEOTIDE SEQUENCE</scope>
    <source>
        <strain evidence="2">JCM 12289</strain>
    </source>
</reference>
<keyword evidence="1" id="KW-0812">Transmembrane</keyword>
<evidence type="ECO:0000256" key="1">
    <source>
        <dbReference type="SAM" id="Phobius"/>
    </source>
</evidence>
<dbReference type="Proteomes" id="UP001500962">
    <property type="component" value="Unassembled WGS sequence"/>
</dbReference>
<evidence type="ECO:0000313" key="2">
    <source>
        <dbReference type="EMBL" id="GAA0457151.1"/>
    </source>
</evidence>
<evidence type="ECO:0000313" key="3">
    <source>
        <dbReference type="EMBL" id="UOO94625.1"/>
    </source>
</evidence>
<dbReference type="GeneID" id="71762520"/>
<keyword evidence="1" id="KW-0472">Membrane</keyword>
<dbReference type="PANTHER" id="PTHR39165:SF1">
    <property type="entry name" value="DUF456 DOMAIN-CONTAINING PROTEIN"/>
    <property type="match status" value="1"/>
</dbReference>
<sequence>MVDWLVVGSLALLVVGVVGSVVPLVPGTLSSLVGVYLYWWTSGYTEPGPLLLAALTVVGVLALVADYFGGAVSARAGGASMVTTTLAAIVGIALFFVVGPLGIVLGVAGTVFAVEFYRHRDPERSLRAALYAAVGVLASTVVQLLVTVTMLVALVAVILL</sequence>
<evidence type="ECO:0000313" key="5">
    <source>
        <dbReference type="Proteomes" id="UP001500962"/>
    </source>
</evidence>
<feature type="transmembrane region" description="Helical" evidence="1">
    <location>
        <begin position="50"/>
        <end position="68"/>
    </location>
</feature>
<keyword evidence="1" id="KW-1133">Transmembrane helix</keyword>
<proteinExistence type="predicted"/>
<dbReference type="Proteomes" id="UP000830542">
    <property type="component" value="Chromosome"/>
</dbReference>
<feature type="transmembrane region" description="Helical" evidence="1">
    <location>
        <begin position="88"/>
        <end position="117"/>
    </location>
</feature>
<evidence type="ECO:0000313" key="4">
    <source>
        <dbReference type="Proteomes" id="UP000830542"/>
    </source>
</evidence>
<dbReference type="EMBL" id="BAAADN010000019">
    <property type="protein sequence ID" value="GAA0457151.1"/>
    <property type="molecule type" value="Genomic_DNA"/>
</dbReference>
<gene>
    <name evidence="2" type="ORF">GCM10008985_11570</name>
    <name evidence="3" type="ORF">MUK72_11690</name>
</gene>
<dbReference type="InterPro" id="IPR007403">
    <property type="entry name" value="DUF456"/>
</dbReference>
<feature type="transmembrane region" description="Helical" evidence="1">
    <location>
        <begin position="129"/>
        <end position="159"/>
    </location>
</feature>
<dbReference type="EMBL" id="CP095005">
    <property type="protein sequence ID" value="UOO94625.1"/>
    <property type="molecule type" value="Genomic_DNA"/>
</dbReference>
<dbReference type="Pfam" id="PF04306">
    <property type="entry name" value="DUF456"/>
    <property type="match status" value="1"/>
</dbReference>
<accession>A0AAV3SFA5</accession>
<organism evidence="2 5">
    <name type="scientific">Halococcus dombrowskii</name>
    <dbReference type="NCBI Taxonomy" id="179637"/>
    <lineage>
        <taxon>Archaea</taxon>
        <taxon>Methanobacteriati</taxon>
        <taxon>Methanobacteriota</taxon>
        <taxon>Stenosarchaea group</taxon>
        <taxon>Halobacteria</taxon>
        <taxon>Halobacteriales</taxon>
        <taxon>Halococcaceae</taxon>
        <taxon>Halococcus</taxon>
    </lineage>
</organism>
<dbReference type="PANTHER" id="PTHR39165">
    <property type="entry name" value="IG HYPOTHETICAL 17883"/>
    <property type="match status" value="1"/>
</dbReference>
<feature type="transmembrane region" description="Helical" evidence="1">
    <location>
        <begin position="12"/>
        <end position="38"/>
    </location>
</feature>
<dbReference type="KEGG" id="hdo:MUK72_11690"/>
<reference evidence="2" key="1">
    <citation type="journal article" date="2014" name="Int. J. Syst. Evol. Microbiol.">
        <title>Complete genome sequence of Corynebacterium casei LMG S-19264T (=DSM 44701T), isolated from a smear-ripened cheese.</title>
        <authorList>
            <consortium name="US DOE Joint Genome Institute (JGI-PGF)"/>
            <person name="Walter F."/>
            <person name="Albersmeier A."/>
            <person name="Kalinowski J."/>
            <person name="Ruckert C."/>
        </authorList>
    </citation>
    <scope>NUCLEOTIDE SEQUENCE</scope>
    <source>
        <strain evidence="2">JCM 12289</strain>
    </source>
</reference>
<name>A0AAV3SFA5_HALDO</name>
<reference evidence="3" key="2">
    <citation type="submission" date="2022-04" db="EMBL/GenBank/DDBJ databases">
        <title>Sequencing and genomic assembly of Halococcus dombrowskii.</title>
        <authorList>
            <person name="Lim S.W."/>
            <person name="MacLea K.S."/>
        </authorList>
    </citation>
    <scope>NUCLEOTIDE SEQUENCE</scope>
    <source>
        <strain evidence="3">H4</strain>
    </source>
</reference>
<dbReference type="AlphaFoldDB" id="A0AAV3SFA5"/>